<sequence length="348" mass="40464">MEDEREIRAPSPDPDSQSISQTTPHSIATQADLAGVYQLIAQLLEQQQQMQLAAQSVQPIESYYERFRRLNPPMFNGGSDPMIAEAWIRELEKMYELLQFPEEVKVKLATSMLRGSADSWWTAMETAYEVNGTAWGDFKRIFYAKYFSDSVRQMKQNEFLSLTQSEHMTVSDYVNRFDELGRFCPQFMEDDMSRANRFEQGLRHEIRSRTSSQLITSYIDILDRALRVEAELKRSDRERADLMRSRSDRSQSGRPWDFRGTPIQEKPRVRNYSSRSHSGIINITIADPRARTYSSRSHSGPYMRRARACYSCGRTGHLARDCPYKRRNELRPPVPGDQRPRGNARVLH</sequence>
<dbReference type="Gene3D" id="4.10.60.10">
    <property type="entry name" value="Zinc finger, CCHC-type"/>
    <property type="match status" value="1"/>
</dbReference>
<protein>
    <submittedName>
        <fullName evidence="5">Uncharacterized protein LOC120104618</fullName>
    </submittedName>
</protein>
<dbReference type="KEGG" id="pda:120104618"/>
<feature type="region of interest" description="Disordered" evidence="2">
    <location>
        <begin position="237"/>
        <end position="275"/>
    </location>
</feature>
<evidence type="ECO:0000259" key="3">
    <source>
        <dbReference type="PROSITE" id="PS50158"/>
    </source>
</evidence>
<dbReference type="SMART" id="SM00343">
    <property type="entry name" value="ZnF_C2HC"/>
    <property type="match status" value="1"/>
</dbReference>
<name>A0A8B8ZD06_PHODC</name>
<dbReference type="Pfam" id="PF03732">
    <property type="entry name" value="Retrotrans_gag"/>
    <property type="match status" value="1"/>
</dbReference>
<dbReference type="InterPro" id="IPR036875">
    <property type="entry name" value="Znf_CCHC_sf"/>
</dbReference>
<dbReference type="GeneID" id="120104618"/>
<dbReference type="GO" id="GO:0008270">
    <property type="term" value="F:zinc ion binding"/>
    <property type="evidence" value="ECO:0007669"/>
    <property type="project" value="UniProtKB-KW"/>
</dbReference>
<gene>
    <name evidence="5" type="primary">LOC120104618</name>
</gene>
<evidence type="ECO:0000256" key="2">
    <source>
        <dbReference type="SAM" id="MobiDB-lite"/>
    </source>
</evidence>
<evidence type="ECO:0000256" key="1">
    <source>
        <dbReference type="PROSITE-ProRule" id="PRU00047"/>
    </source>
</evidence>
<keyword evidence="1" id="KW-0479">Metal-binding</keyword>
<dbReference type="GO" id="GO:0003676">
    <property type="term" value="F:nucleic acid binding"/>
    <property type="evidence" value="ECO:0007669"/>
    <property type="project" value="InterPro"/>
</dbReference>
<keyword evidence="4" id="KW-1185">Reference proteome</keyword>
<evidence type="ECO:0000313" key="4">
    <source>
        <dbReference type="Proteomes" id="UP000228380"/>
    </source>
</evidence>
<feature type="domain" description="CCHC-type" evidence="3">
    <location>
        <begin position="309"/>
        <end position="323"/>
    </location>
</feature>
<dbReference type="PANTHER" id="PTHR15503">
    <property type="entry name" value="LDOC1 RELATED"/>
    <property type="match status" value="1"/>
</dbReference>
<dbReference type="OrthoDB" id="2272416at2759"/>
<keyword evidence="1" id="KW-0863">Zinc-finger</keyword>
<feature type="region of interest" description="Disordered" evidence="2">
    <location>
        <begin position="1"/>
        <end position="23"/>
    </location>
</feature>
<keyword evidence="1" id="KW-0862">Zinc</keyword>
<dbReference type="InterPro" id="IPR001878">
    <property type="entry name" value="Znf_CCHC"/>
</dbReference>
<proteinExistence type="predicted"/>
<organism evidence="4 5">
    <name type="scientific">Phoenix dactylifera</name>
    <name type="common">Date palm</name>
    <dbReference type="NCBI Taxonomy" id="42345"/>
    <lineage>
        <taxon>Eukaryota</taxon>
        <taxon>Viridiplantae</taxon>
        <taxon>Streptophyta</taxon>
        <taxon>Embryophyta</taxon>
        <taxon>Tracheophyta</taxon>
        <taxon>Spermatophyta</taxon>
        <taxon>Magnoliopsida</taxon>
        <taxon>Liliopsida</taxon>
        <taxon>Arecaceae</taxon>
        <taxon>Coryphoideae</taxon>
        <taxon>Phoeniceae</taxon>
        <taxon>Phoenix</taxon>
    </lineage>
</organism>
<reference evidence="5" key="1">
    <citation type="submission" date="2025-08" db="UniProtKB">
        <authorList>
            <consortium name="RefSeq"/>
        </authorList>
    </citation>
    <scope>IDENTIFICATION</scope>
    <source>
        <tissue evidence="5">Young leaves</tissue>
    </source>
</reference>
<dbReference type="RefSeq" id="XP_038971991.1">
    <property type="nucleotide sequence ID" value="XM_039116063.1"/>
</dbReference>
<dbReference type="AlphaFoldDB" id="A0A8B8ZD06"/>
<dbReference type="SUPFAM" id="SSF57756">
    <property type="entry name" value="Retrovirus zinc finger-like domains"/>
    <property type="match status" value="1"/>
</dbReference>
<feature type="region of interest" description="Disordered" evidence="2">
    <location>
        <begin position="323"/>
        <end position="348"/>
    </location>
</feature>
<dbReference type="Pfam" id="PF00098">
    <property type="entry name" value="zf-CCHC"/>
    <property type="match status" value="1"/>
</dbReference>
<dbReference type="PANTHER" id="PTHR15503:SF42">
    <property type="entry name" value="ZINC FINGER, CCHC-TYPE, RETROTRANSPOSON GAG DOMAIN, ASPARTIC PEPTIDASE DOMAIN PROTEIN-RELATED"/>
    <property type="match status" value="1"/>
</dbReference>
<dbReference type="InterPro" id="IPR005162">
    <property type="entry name" value="Retrotrans_gag_dom"/>
</dbReference>
<dbReference type="PROSITE" id="PS50158">
    <property type="entry name" value="ZF_CCHC"/>
    <property type="match status" value="1"/>
</dbReference>
<dbReference type="Proteomes" id="UP000228380">
    <property type="component" value="Unplaced"/>
</dbReference>
<dbReference type="InterPro" id="IPR032567">
    <property type="entry name" value="RTL1-rel"/>
</dbReference>
<accession>A0A8B8ZD06</accession>
<evidence type="ECO:0000313" key="5">
    <source>
        <dbReference type="RefSeq" id="XP_038971991.1"/>
    </source>
</evidence>
<feature type="compositionally biased region" description="Basic and acidic residues" evidence="2">
    <location>
        <begin position="237"/>
        <end position="251"/>
    </location>
</feature>